<feature type="domain" description="Sodium/calcium exchanger membrane region" evidence="6">
    <location>
        <begin position="17"/>
        <end position="162"/>
    </location>
</feature>
<dbReference type="InterPro" id="IPR044880">
    <property type="entry name" value="NCX_ion-bd_dom_sf"/>
</dbReference>
<keyword evidence="4 5" id="KW-0472">Membrane</keyword>
<proteinExistence type="predicted"/>
<protein>
    <submittedName>
        <fullName evidence="7">Hypothetical integral membrane protein</fullName>
    </submittedName>
</protein>
<dbReference type="GO" id="GO:0005262">
    <property type="term" value="F:calcium channel activity"/>
    <property type="evidence" value="ECO:0007669"/>
    <property type="project" value="TreeGrafter"/>
</dbReference>
<evidence type="ECO:0000256" key="5">
    <source>
        <dbReference type="SAM" id="Phobius"/>
    </source>
</evidence>
<dbReference type="GO" id="GO:0008273">
    <property type="term" value="F:calcium, potassium:sodium antiporter activity"/>
    <property type="evidence" value="ECO:0007669"/>
    <property type="project" value="TreeGrafter"/>
</dbReference>
<keyword evidence="2 5" id="KW-0812">Transmembrane</keyword>
<feature type="transmembrane region" description="Helical" evidence="5">
    <location>
        <begin position="288"/>
        <end position="306"/>
    </location>
</feature>
<dbReference type="KEGG" id="tpp:TPASS_1034"/>
<feature type="transmembrane region" description="Helical" evidence="5">
    <location>
        <begin position="222"/>
        <end position="242"/>
    </location>
</feature>
<dbReference type="PANTHER" id="PTHR10846">
    <property type="entry name" value="SODIUM/POTASSIUM/CALCIUM EXCHANGER"/>
    <property type="match status" value="1"/>
</dbReference>
<dbReference type="GO" id="GO:0005886">
    <property type="term" value="C:plasma membrane"/>
    <property type="evidence" value="ECO:0007669"/>
    <property type="project" value="TreeGrafter"/>
</dbReference>
<feature type="transmembrane region" description="Helical" evidence="5">
    <location>
        <begin position="254"/>
        <end position="276"/>
    </location>
</feature>
<feature type="domain" description="Sodium/calcium exchanger membrane region" evidence="6">
    <location>
        <begin position="192"/>
        <end position="332"/>
    </location>
</feature>
<gene>
    <name evidence="7" type="ordered locus">TPASS_1034</name>
</gene>
<dbReference type="EMBL" id="CP000805">
    <property type="protein sequence ID" value="ACD71450.1"/>
    <property type="molecule type" value="Genomic_DNA"/>
</dbReference>
<dbReference type="InterPro" id="IPR004481">
    <property type="entry name" value="K/Na/Ca-exchanger"/>
</dbReference>
<dbReference type="GO" id="GO:0006874">
    <property type="term" value="P:intracellular calcium ion homeostasis"/>
    <property type="evidence" value="ECO:0007669"/>
    <property type="project" value="TreeGrafter"/>
</dbReference>
<dbReference type="GeneID" id="93876780"/>
<organism evidence="7 8">
    <name type="scientific">Treponema pallidum subsp. pallidum (strain SS14)</name>
    <dbReference type="NCBI Taxonomy" id="455434"/>
    <lineage>
        <taxon>Bacteria</taxon>
        <taxon>Pseudomonadati</taxon>
        <taxon>Spirochaetota</taxon>
        <taxon>Spirochaetia</taxon>
        <taxon>Spirochaetales</taxon>
        <taxon>Treponemataceae</taxon>
        <taxon>Treponema</taxon>
    </lineage>
</organism>
<dbReference type="InterPro" id="IPR004837">
    <property type="entry name" value="NaCa_Exmemb"/>
</dbReference>
<sequence length="341" mass="35537">MESFVRSALAARTLPTLLGVLLCALYFLARSADCLVESASALSRRWGISEALLGATLVSLGTTTPEAAVSVYAALCGNADLALGNAIGSIVVDTGFILGLGALLARPGLALDTHLMRRHARVQLFVVCALGWVTLPRFGARVHQYVGWLFLSLLALYLWVSLRWSALPHAPDTRTAALPADKTDTRSVCRLLLQLGGGIGFLVLGSRVLIPTVEIMALRAGVPAGIIAATIIAFGTSVPELVSAITAVRRGHGALAVGNIVGADILNVLFVVGAAASLTPHGLPVPKIFSLLHLPAMLLVVGIFHACALGRRTLTRPAGVLLCAVYGLFVLLNGLLRGTGP</sequence>
<keyword evidence="3 5" id="KW-1133">Transmembrane helix</keyword>
<dbReference type="Gene3D" id="1.20.1420.30">
    <property type="entry name" value="NCX, central ion-binding region"/>
    <property type="match status" value="1"/>
</dbReference>
<dbReference type="PANTHER" id="PTHR10846:SF8">
    <property type="entry name" value="INNER MEMBRANE PROTEIN YRBG"/>
    <property type="match status" value="1"/>
</dbReference>
<feature type="transmembrane region" description="Helical" evidence="5">
    <location>
        <begin position="121"/>
        <end position="139"/>
    </location>
</feature>
<evidence type="ECO:0000259" key="6">
    <source>
        <dbReference type="Pfam" id="PF01699"/>
    </source>
</evidence>
<evidence type="ECO:0000313" key="8">
    <source>
        <dbReference type="Proteomes" id="UP000001202"/>
    </source>
</evidence>
<evidence type="ECO:0000256" key="3">
    <source>
        <dbReference type="ARBA" id="ARBA00022989"/>
    </source>
</evidence>
<accession>A0A0H3BJT8</accession>
<feature type="transmembrane region" description="Helical" evidence="5">
    <location>
        <begin position="188"/>
        <end position="210"/>
    </location>
</feature>
<name>A0A0H3BJT8_TREPS</name>
<dbReference type="PATRIC" id="fig|243276.5.peg.1092"/>
<evidence type="ECO:0000313" key="7">
    <source>
        <dbReference type="EMBL" id="ACD71450.1"/>
    </source>
</evidence>
<evidence type="ECO:0000256" key="1">
    <source>
        <dbReference type="ARBA" id="ARBA00004141"/>
    </source>
</evidence>
<feature type="transmembrane region" description="Helical" evidence="5">
    <location>
        <begin position="87"/>
        <end position="109"/>
    </location>
</feature>
<feature type="transmembrane region" description="Helical" evidence="5">
    <location>
        <begin position="145"/>
        <end position="167"/>
    </location>
</feature>
<feature type="transmembrane region" description="Helical" evidence="5">
    <location>
        <begin position="318"/>
        <end position="336"/>
    </location>
</feature>
<comment type="subcellular location">
    <subcellularLocation>
        <location evidence="1">Membrane</location>
        <topology evidence="1">Multi-pass membrane protein</topology>
    </subcellularLocation>
</comment>
<dbReference type="RefSeq" id="WP_010882478.1">
    <property type="nucleotide sequence ID" value="NC_010741.1"/>
</dbReference>
<dbReference type="Pfam" id="PF01699">
    <property type="entry name" value="Na_Ca_ex"/>
    <property type="match status" value="2"/>
</dbReference>
<reference evidence="7 8" key="1">
    <citation type="journal article" date="2008" name="BMC Microbiol.">
        <title>Complete genome sequence of Treponema pallidum ssp. pallidum strain SS14 determined with oligonucleotide arrays.</title>
        <authorList>
            <person name="Matejkova P."/>
            <person name="Strouhal M."/>
            <person name="Smajs D."/>
            <person name="Norris S.J."/>
            <person name="Palzkill T."/>
            <person name="Petrosino J.F."/>
            <person name="Sodergren E."/>
            <person name="Norton J.E."/>
            <person name="Singh J."/>
            <person name="Richmond T.A."/>
            <person name="Molla M.N."/>
            <person name="Albert T.J."/>
            <person name="Weinstock G.M."/>
        </authorList>
    </citation>
    <scope>NUCLEOTIDE SEQUENCE [LARGE SCALE GENOMIC DNA]</scope>
    <source>
        <strain evidence="7 8">SS14</strain>
    </source>
</reference>
<dbReference type="AlphaFoldDB" id="A0A0H3BJT8"/>
<dbReference type="Proteomes" id="UP000001202">
    <property type="component" value="Chromosome"/>
</dbReference>
<evidence type="ECO:0000256" key="4">
    <source>
        <dbReference type="ARBA" id="ARBA00023136"/>
    </source>
</evidence>
<evidence type="ECO:0000256" key="2">
    <source>
        <dbReference type="ARBA" id="ARBA00022692"/>
    </source>
</evidence>